<dbReference type="GeneID" id="27664147"/>
<dbReference type="RefSeq" id="XP_016590164.1">
    <property type="nucleotide sequence ID" value="XM_016728870.1"/>
</dbReference>
<dbReference type="Proteomes" id="UP000033710">
    <property type="component" value="Unassembled WGS sequence"/>
</dbReference>
<sequence>MKCKLTDVLLPLGSNFRLFDNAMSVWIHDLQTPLTLTHLCLLHVPSGLGAKAMPTSTPTPTCPQGPSSYEIVASRRKCPSDISVHEFEALQRLQSGTSCRWPTMAVELGCSNLNFGKEDVSMLFVGLAHQAGPLLPASGELTTAPVSHKDALGVVHGFFLDDNFRNCVLCEIEKRLFGIGSNEGPYSARALFYVTPV</sequence>
<gene>
    <name evidence="1" type="ORF">SPSK_01972</name>
</gene>
<dbReference type="AlphaFoldDB" id="A0A0F2MCT0"/>
<protein>
    <submittedName>
        <fullName evidence="1">Uncharacterized protein</fullName>
    </submittedName>
</protein>
<reference evidence="1 2" key="2">
    <citation type="journal article" date="2015" name="Eukaryot. Cell">
        <title>Asexual propagation of a virulent clone complex in a human and feline outbreak of sporotrichosis.</title>
        <authorList>
            <person name="Teixeira Mde M."/>
            <person name="Rodrigues A.M."/>
            <person name="Tsui C.K."/>
            <person name="de Almeida L.G."/>
            <person name="Van Diepeningen A.D."/>
            <person name="van den Ende B.G."/>
            <person name="Fernandes G.F."/>
            <person name="Kano R."/>
            <person name="Hamelin R.C."/>
            <person name="Lopes-Bezerra L.M."/>
            <person name="Vasconcelos A.T."/>
            <person name="de Hoog S."/>
            <person name="de Camargo Z.P."/>
            <person name="Felipe M.S."/>
        </authorList>
    </citation>
    <scope>NUCLEOTIDE SEQUENCE [LARGE SCALE GENOMIC DNA]</scope>
    <source>
        <strain evidence="1 2">1099-18</strain>
    </source>
</reference>
<comment type="caution">
    <text evidence="1">The sequence shown here is derived from an EMBL/GenBank/DDBJ whole genome shotgun (WGS) entry which is preliminary data.</text>
</comment>
<evidence type="ECO:0000313" key="1">
    <source>
        <dbReference type="EMBL" id="KJR87488.1"/>
    </source>
</evidence>
<dbReference type="VEuPathDB" id="FungiDB:SPSK_01972"/>
<evidence type="ECO:0000313" key="2">
    <source>
        <dbReference type="Proteomes" id="UP000033710"/>
    </source>
</evidence>
<organism evidence="1 2">
    <name type="scientific">Sporothrix schenckii 1099-18</name>
    <dbReference type="NCBI Taxonomy" id="1397361"/>
    <lineage>
        <taxon>Eukaryota</taxon>
        <taxon>Fungi</taxon>
        <taxon>Dikarya</taxon>
        <taxon>Ascomycota</taxon>
        <taxon>Pezizomycotina</taxon>
        <taxon>Sordariomycetes</taxon>
        <taxon>Sordariomycetidae</taxon>
        <taxon>Ophiostomatales</taxon>
        <taxon>Ophiostomataceae</taxon>
        <taxon>Sporothrix</taxon>
    </lineage>
</organism>
<reference evidence="1 2" key="1">
    <citation type="journal article" date="2014" name="BMC Genomics">
        <title>Comparative genomics of the major fungal agents of human and animal Sporotrichosis: Sporothrix schenckii and Sporothrix brasiliensis.</title>
        <authorList>
            <person name="Teixeira M.M."/>
            <person name="de Almeida L.G."/>
            <person name="Kubitschek-Barreira P."/>
            <person name="Alves F.L."/>
            <person name="Kioshima E.S."/>
            <person name="Abadio A.K."/>
            <person name="Fernandes L."/>
            <person name="Derengowski L.S."/>
            <person name="Ferreira K.S."/>
            <person name="Souza R.C."/>
            <person name="Ruiz J.C."/>
            <person name="de Andrade N.C."/>
            <person name="Paes H.C."/>
            <person name="Nicola A.M."/>
            <person name="Albuquerque P."/>
            <person name="Gerber A.L."/>
            <person name="Martins V.P."/>
            <person name="Peconick L.D."/>
            <person name="Neto A.V."/>
            <person name="Chaucanez C.B."/>
            <person name="Silva P.A."/>
            <person name="Cunha O.L."/>
            <person name="de Oliveira F.F."/>
            <person name="dos Santos T.C."/>
            <person name="Barros A.L."/>
            <person name="Soares M.A."/>
            <person name="de Oliveira L.M."/>
            <person name="Marini M.M."/>
            <person name="Villalobos-Duno H."/>
            <person name="Cunha M.M."/>
            <person name="de Hoog S."/>
            <person name="da Silveira J.F."/>
            <person name="Henrissat B."/>
            <person name="Nino-Vega G.A."/>
            <person name="Cisalpino P.S."/>
            <person name="Mora-Montes H.M."/>
            <person name="Almeida S.R."/>
            <person name="Stajich J.E."/>
            <person name="Lopes-Bezerra L.M."/>
            <person name="Vasconcelos A.T."/>
            <person name="Felipe M.S."/>
        </authorList>
    </citation>
    <scope>NUCLEOTIDE SEQUENCE [LARGE SCALE GENOMIC DNA]</scope>
    <source>
        <strain evidence="1 2">1099-18</strain>
    </source>
</reference>
<dbReference type="OrthoDB" id="3182339at2759"/>
<dbReference type="KEGG" id="ssck:SPSK_01972"/>
<name>A0A0F2MCT0_SPOSC</name>
<accession>A0A0F2MCT0</accession>
<dbReference type="EMBL" id="AXCR01000005">
    <property type="protein sequence ID" value="KJR87488.1"/>
    <property type="molecule type" value="Genomic_DNA"/>
</dbReference>
<proteinExistence type="predicted"/>